<evidence type="ECO:0000256" key="2">
    <source>
        <dbReference type="ARBA" id="ARBA00001913"/>
    </source>
</evidence>
<dbReference type="PANTHER" id="PTHR33407:SF9">
    <property type="entry name" value="PECTATE LYASE F-RELATED"/>
    <property type="match status" value="1"/>
</dbReference>
<dbReference type="InterPro" id="IPR000254">
    <property type="entry name" value="CBD"/>
</dbReference>
<dbReference type="AlphaFoldDB" id="A0A8H7WC75"/>
<name>A0A8H7WC75_9HELO</name>
<dbReference type="PROSITE" id="PS51164">
    <property type="entry name" value="CBM1_2"/>
    <property type="match status" value="1"/>
</dbReference>
<sequence length="331" mass="33944">MGFQITAGLAVLALSTQVAAQAAAYAQCGGINWTGATTCVSGFKCTYSNDWYSQCVPGTAGTTATTAKTSSTSTKAPTTIQTSTTSKATTTTQAPGGGGGIVTPTKVTTTFPSATGETMLPSATVISGVFDGKMARWHRTSADVCQGQTETGEADTIFILENGATLANVIIGKNQAEGVHCRGTCTLINVWHEEVCEDAMTFKQASGTSYVIGGGARNADDKIMQFNGRGTVSVKYFYAENFGKVMRHCGNCSGNGGPRISNFEGIVATGGGVVVGINSNYGDKASLIDSCIKDGTKYGDTYTGVTSGEPKKIGACPDGSACTQSNVVTSC</sequence>
<dbReference type="InterPro" id="IPR035971">
    <property type="entry name" value="CBD_sf"/>
</dbReference>
<gene>
    <name evidence="13" type="ORF">IFR04_004664</name>
</gene>
<feature type="signal peptide" evidence="10">
    <location>
        <begin position="1"/>
        <end position="20"/>
    </location>
</feature>
<keyword evidence="7 10" id="KW-0106">Calcium</keyword>
<dbReference type="InterPro" id="IPR004898">
    <property type="entry name" value="Pectate_lyase_PlyH/PlyE-like"/>
</dbReference>
<evidence type="ECO:0000256" key="11">
    <source>
        <dbReference type="SAM" id="MobiDB-lite"/>
    </source>
</evidence>
<dbReference type="PROSITE" id="PS00562">
    <property type="entry name" value="CBM1_1"/>
    <property type="match status" value="1"/>
</dbReference>
<proteinExistence type="inferred from homology"/>
<comment type="function">
    <text evidence="9 10">Pectinolytic enzyme consist of four classes of enzymes: pectin lyase, polygalacturonase, pectin methylesterase and rhamnogalacturonase. Among pectinolytic enzymes, pectin lyase is the most important in depolymerization of pectin, since it cleaves internal glycosidic bonds of highly methylated pectins. Favors pectate, the anion, over pectin, the methyl ester.</text>
</comment>
<dbReference type="Gene3D" id="2.160.20.10">
    <property type="entry name" value="Single-stranded right-handed beta-helix, Pectin lyase-like"/>
    <property type="match status" value="1"/>
</dbReference>
<dbReference type="OrthoDB" id="441042at2759"/>
<protein>
    <recommendedName>
        <fullName evidence="10">Pectate lyase</fullName>
        <ecNumber evidence="10">4.2.2.2</ecNumber>
    </recommendedName>
</protein>
<dbReference type="GO" id="GO:0005576">
    <property type="term" value="C:extracellular region"/>
    <property type="evidence" value="ECO:0007669"/>
    <property type="project" value="UniProtKB-SubCell"/>
</dbReference>
<comment type="caution">
    <text evidence="13">The sequence shown here is derived from an EMBL/GenBank/DDBJ whole genome shotgun (WGS) entry which is preliminary data.</text>
</comment>
<keyword evidence="14" id="KW-1185">Reference proteome</keyword>
<accession>A0A8H7WC75</accession>
<feature type="domain" description="CBM1" evidence="12">
    <location>
        <begin position="20"/>
        <end position="56"/>
    </location>
</feature>
<dbReference type="Pfam" id="PF00734">
    <property type="entry name" value="CBM_1"/>
    <property type="match status" value="1"/>
</dbReference>
<dbReference type="SMART" id="SM00236">
    <property type="entry name" value="fCBD"/>
    <property type="match status" value="1"/>
</dbReference>
<reference evidence="13" key="1">
    <citation type="submission" date="2021-02" db="EMBL/GenBank/DDBJ databases">
        <title>Genome sequence Cadophora malorum strain M34.</title>
        <authorList>
            <person name="Stefanovic E."/>
            <person name="Vu D."/>
            <person name="Scully C."/>
            <person name="Dijksterhuis J."/>
            <person name="Roader J."/>
            <person name="Houbraken J."/>
        </authorList>
    </citation>
    <scope>NUCLEOTIDE SEQUENCE</scope>
    <source>
        <strain evidence="13">M34</strain>
    </source>
</reference>
<dbReference type="InterPro" id="IPR011050">
    <property type="entry name" value="Pectin_lyase_fold/virulence"/>
</dbReference>
<evidence type="ECO:0000313" key="14">
    <source>
        <dbReference type="Proteomes" id="UP000664132"/>
    </source>
</evidence>
<feature type="chain" id="PRO_5034988247" description="Pectate lyase" evidence="10">
    <location>
        <begin position="21"/>
        <end position="331"/>
    </location>
</feature>
<evidence type="ECO:0000256" key="8">
    <source>
        <dbReference type="ARBA" id="ARBA00023239"/>
    </source>
</evidence>
<evidence type="ECO:0000313" key="13">
    <source>
        <dbReference type="EMBL" id="KAG4422158.1"/>
    </source>
</evidence>
<evidence type="ECO:0000256" key="10">
    <source>
        <dbReference type="RuleBase" id="RU367009"/>
    </source>
</evidence>
<evidence type="ECO:0000256" key="3">
    <source>
        <dbReference type="ARBA" id="ARBA00004613"/>
    </source>
</evidence>
<feature type="region of interest" description="Disordered" evidence="11">
    <location>
        <begin position="63"/>
        <end position="100"/>
    </location>
</feature>
<feature type="compositionally biased region" description="Low complexity" evidence="11">
    <location>
        <begin position="63"/>
        <end position="94"/>
    </location>
</feature>
<comment type="catalytic activity">
    <reaction evidence="1 10">
        <text>Eliminative cleavage of (1-&gt;4)-alpha-D-galacturonan to give oligosaccharides with 4-deoxy-alpha-D-galact-4-enuronosyl groups at their non-reducing ends.</text>
        <dbReference type="EC" id="4.2.2.2"/>
    </reaction>
</comment>
<evidence type="ECO:0000256" key="7">
    <source>
        <dbReference type="ARBA" id="ARBA00022837"/>
    </source>
</evidence>
<dbReference type="GO" id="GO:0045490">
    <property type="term" value="P:pectin catabolic process"/>
    <property type="evidence" value="ECO:0007669"/>
    <property type="project" value="TreeGrafter"/>
</dbReference>
<evidence type="ECO:0000256" key="6">
    <source>
        <dbReference type="ARBA" id="ARBA00022729"/>
    </source>
</evidence>
<keyword evidence="5 10" id="KW-0964">Secreted</keyword>
<evidence type="ECO:0000256" key="4">
    <source>
        <dbReference type="ARBA" id="ARBA00006463"/>
    </source>
</evidence>
<dbReference type="PANTHER" id="PTHR33407">
    <property type="entry name" value="PECTATE LYASE F-RELATED"/>
    <property type="match status" value="1"/>
</dbReference>
<dbReference type="SUPFAM" id="SSF51126">
    <property type="entry name" value="Pectin lyase-like"/>
    <property type="match status" value="1"/>
</dbReference>
<evidence type="ECO:0000256" key="9">
    <source>
        <dbReference type="ARBA" id="ARBA00025679"/>
    </source>
</evidence>
<comment type="similarity">
    <text evidence="4 10">Belongs to the polysaccharide lyase 3 family.</text>
</comment>
<comment type="cofactor">
    <cofactor evidence="2 10">
        <name>Ca(2+)</name>
        <dbReference type="ChEBI" id="CHEBI:29108"/>
    </cofactor>
</comment>
<dbReference type="SUPFAM" id="SSF57180">
    <property type="entry name" value="Cellulose-binding domain"/>
    <property type="match status" value="1"/>
</dbReference>
<evidence type="ECO:0000256" key="1">
    <source>
        <dbReference type="ARBA" id="ARBA00000695"/>
    </source>
</evidence>
<comment type="subcellular location">
    <subcellularLocation>
        <location evidence="3 10">Secreted</location>
    </subcellularLocation>
</comment>
<evidence type="ECO:0000259" key="12">
    <source>
        <dbReference type="PROSITE" id="PS51164"/>
    </source>
</evidence>
<dbReference type="GO" id="GO:0030248">
    <property type="term" value="F:cellulose binding"/>
    <property type="evidence" value="ECO:0007669"/>
    <property type="project" value="InterPro"/>
</dbReference>
<keyword evidence="6 10" id="KW-0732">Signal</keyword>
<dbReference type="EMBL" id="JAFJYH010000053">
    <property type="protein sequence ID" value="KAG4422158.1"/>
    <property type="molecule type" value="Genomic_DNA"/>
</dbReference>
<keyword evidence="8 10" id="KW-0456">Lyase</keyword>
<dbReference type="InterPro" id="IPR012334">
    <property type="entry name" value="Pectin_lyas_fold"/>
</dbReference>
<dbReference type="Pfam" id="PF03211">
    <property type="entry name" value="Pectate_lyase"/>
    <property type="match status" value="1"/>
</dbReference>
<dbReference type="EC" id="4.2.2.2" evidence="10"/>
<organism evidence="13 14">
    <name type="scientific">Cadophora malorum</name>
    <dbReference type="NCBI Taxonomy" id="108018"/>
    <lineage>
        <taxon>Eukaryota</taxon>
        <taxon>Fungi</taxon>
        <taxon>Dikarya</taxon>
        <taxon>Ascomycota</taxon>
        <taxon>Pezizomycotina</taxon>
        <taxon>Leotiomycetes</taxon>
        <taxon>Helotiales</taxon>
        <taxon>Ploettnerulaceae</taxon>
        <taxon>Cadophora</taxon>
    </lineage>
</organism>
<dbReference type="Proteomes" id="UP000664132">
    <property type="component" value="Unassembled WGS sequence"/>
</dbReference>
<dbReference type="GO" id="GO:0030570">
    <property type="term" value="F:pectate lyase activity"/>
    <property type="evidence" value="ECO:0007669"/>
    <property type="project" value="UniProtKB-UniRule"/>
</dbReference>
<evidence type="ECO:0000256" key="5">
    <source>
        <dbReference type="ARBA" id="ARBA00022525"/>
    </source>
</evidence>